<evidence type="ECO:0000313" key="2">
    <source>
        <dbReference type="Proteomes" id="UP000250235"/>
    </source>
</evidence>
<name>A0A2Z7BJ95_9LAMI</name>
<dbReference type="EMBL" id="KV005178">
    <property type="protein sequence ID" value="KZV34175.1"/>
    <property type="molecule type" value="Genomic_DNA"/>
</dbReference>
<accession>A0A2Z7BJ95</accession>
<protein>
    <submittedName>
        <fullName evidence="1">Uncharacterized protein</fullName>
    </submittedName>
</protein>
<dbReference type="AlphaFoldDB" id="A0A2Z7BJ95"/>
<organism evidence="1 2">
    <name type="scientific">Dorcoceras hygrometricum</name>
    <dbReference type="NCBI Taxonomy" id="472368"/>
    <lineage>
        <taxon>Eukaryota</taxon>
        <taxon>Viridiplantae</taxon>
        <taxon>Streptophyta</taxon>
        <taxon>Embryophyta</taxon>
        <taxon>Tracheophyta</taxon>
        <taxon>Spermatophyta</taxon>
        <taxon>Magnoliopsida</taxon>
        <taxon>eudicotyledons</taxon>
        <taxon>Gunneridae</taxon>
        <taxon>Pentapetalae</taxon>
        <taxon>asterids</taxon>
        <taxon>lamiids</taxon>
        <taxon>Lamiales</taxon>
        <taxon>Gesneriaceae</taxon>
        <taxon>Didymocarpoideae</taxon>
        <taxon>Trichosporeae</taxon>
        <taxon>Loxocarpinae</taxon>
        <taxon>Dorcoceras</taxon>
    </lineage>
</organism>
<reference evidence="1 2" key="1">
    <citation type="journal article" date="2015" name="Proc. Natl. Acad. Sci. U.S.A.">
        <title>The resurrection genome of Boea hygrometrica: A blueprint for survival of dehydration.</title>
        <authorList>
            <person name="Xiao L."/>
            <person name="Yang G."/>
            <person name="Zhang L."/>
            <person name="Yang X."/>
            <person name="Zhao S."/>
            <person name="Ji Z."/>
            <person name="Zhou Q."/>
            <person name="Hu M."/>
            <person name="Wang Y."/>
            <person name="Chen M."/>
            <person name="Xu Y."/>
            <person name="Jin H."/>
            <person name="Xiao X."/>
            <person name="Hu G."/>
            <person name="Bao F."/>
            <person name="Hu Y."/>
            <person name="Wan P."/>
            <person name="Li L."/>
            <person name="Deng X."/>
            <person name="Kuang T."/>
            <person name="Xiang C."/>
            <person name="Zhu J.K."/>
            <person name="Oliver M.J."/>
            <person name="He Y."/>
        </authorList>
    </citation>
    <scope>NUCLEOTIDE SEQUENCE [LARGE SCALE GENOMIC DNA]</scope>
    <source>
        <strain evidence="2">cv. XS01</strain>
    </source>
</reference>
<proteinExistence type="predicted"/>
<keyword evidence="2" id="KW-1185">Reference proteome</keyword>
<dbReference type="Proteomes" id="UP000250235">
    <property type="component" value="Unassembled WGS sequence"/>
</dbReference>
<sequence length="117" mass="13877">MDFRFDKGTDKERKREKIIKEKDREALIYTKADLGSEQRRVQIRNRFQISAAAKADIIRRERSRLNHIIPMRRFKQKSSLALELLQLSLALWDIHDFEKVSSSYDSIPALQISKNYP</sequence>
<evidence type="ECO:0000313" key="1">
    <source>
        <dbReference type="EMBL" id="KZV34175.1"/>
    </source>
</evidence>
<gene>
    <name evidence="1" type="ORF">F511_39910</name>
</gene>